<dbReference type="EMBL" id="CP032514">
    <property type="protein sequence ID" value="AYD89030.1"/>
    <property type="molecule type" value="Genomic_DNA"/>
</dbReference>
<evidence type="ECO:0000256" key="1">
    <source>
        <dbReference type="SAM" id="Coils"/>
    </source>
</evidence>
<proteinExistence type="predicted"/>
<reference evidence="3 4" key="1">
    <citation type="submission" date="2018-09" db="EMBL/GenBank/DDBJ databases">
        <authorList>
            <person name="Li J."/>
        </authorList>
    </citation>
    <scope>NUCLEOTIDE SEQUENCE [LARGE SCALE GENOMIC DNA]</scope>
    <source>
        <strain evidence="3 4">2129</strain>
    </source>
</reference>
<protein>
    <submittedName>
        <fullName evidence="3">Uncharacterized protein</fullName>
    </submittedName>
</protein>
<name>A0ABN5PQU9_9ACTO</name>
<keyword evidence="4" id="KW-1185">Reference proteome</keyword>
<evidence type="ECO:0000313" key="4">
    <source>
        <dbReference type="Proteomes" id="UP000273001"/>
    </source>
</evidence>
<gene>
    <name evidence="3" type="ORF">D5R93_01305</name>
</gene>
<organism evidence="3 4">
    <name type="scientific">Actinomyces lilanjuaniae</name>
    <dbReference type="NCBI Taxonomy" id="2321394"/>
    <lineage>
        <taxon>Bacteria</taxon>
        <taxon>Bacillati</taxon>
        <taxon>Actinomycetota</taxon>
        <taxon>Actinomycetes</taxon>
        <taxon>Actinomycetales</taxon>
        <taxon>Actinomycetaceae</taxon>
        <taxon>Actinomyces</taxon>
    </lineage>
</organism>
<feature type="region of interest" description="Disordered" evidence="2">
    <location>
        <begin position="118"/>
        <end position="150"/>
    </location>
</feature>
<dbReference type="Proteomes" id="UP000273001">
    <property type="component" value="Chromosome"/>
</dbReference>
<accession>A0ABN5PQU9</accession>
<keyword evidence="1" id="KW-0175">Coiled coil</keyword>
<evidence type="ECO:0000313" key="3">
    <source>
        <dbReference type="EMBL" id="AYD89030.1"/>
    </source>
</evidence>
<feature type="coiled-coil region" evidence="1">
    <location>
        <begin position="4"/>
        <end position="35"/>
    </location>
</feature>
<sequence>MPTYAHYRSQLEALTERLRVYLDRLEARAREYTAQAASVTAGLQVSDPGAAQEHRAEVRRTVMYLHTKAQRTFDQHLAPFGRIDDDHLTPQERAALENLLETARAMVGDFRTRLERVVDGAPTRSRPGLEDQATDQIPAYQPPEQPRQDLAQQDLPHRDVPQSGSGWDRAVEDWRLAQASFTCQRCGTRVPLPELYHVAVYLTCPGCGSRVVFQPSPAMQAAPEWAEELAQEQAAPQRRRYEEQTAQESAPGMRLVHDVYYRLAWFHALSSMLPFYARTRRQAFLGELGSCYQPQSSPQSSRYAEMEYVNIIGSFGDYAAVLRQQGLAAHLELLLAVVRSVMRPGDALAHSVLEGTYTEAAYQQRADAALRLPDALPR</sequence>
<evidence type="ECO:0000256" key="2">
    <source>
        <dbReference type="SAM" id="MobiDB-lite"/>
    </source>
</evidence>
<dbReference type="RefSeq" id="WP_120203328.1">
    <property type="nucleotide sequence ID" value="NZ_CP032514.1"/>
</dbReference>